<dbReference type="RefSeq" id="WP_207552908.1">
    <property type="nucleotide sequence ID" value="NZ_FUXL01000004.1"/>
</dbReference>
<organism evidence="2 3">
    <name type="scientific">Consotaella salsifontis</name>
    <dbReference type="NCBI Taxonomy" id="1365950"/>
    <lineage>
        <taxon>Bacteria</taxon>
        <taxon>Pseudomonadati</taxon>
        <taxon>Pseudomonadota</taxon>
        <taxon>Alphaproteobacteria</taxon>
        <taxon>Hyphomicrobiales</taxon>
        <taxon>Aurantimonadaceae</taxon>
        <taxon>Consotaella</taxon>
    </lineage>
</organism>
<feature type="domain" description="Methyltransferase" evidence="1">
    <location>
        <begin position="92"/>
        <end position="179"/>
    </location>
</feature>
<keyword evidence="2" id="KW-0489">Methyltransferase</keyword>
<dbReference type="CDD" id="cd02440">
    <property type="entry name" value="AdoMet_MTases"/>
    <property type="match status" value="1"/>
</dbReference>
<dbReference type="AlphaFoldDB" id="A0A1T4PWL7"/>
<reference evidence="2 3" key="1">
    <citation type="submission" date="2017-02" db="EMBL/GenBank/DDBJ databases">
        <authorList>
            <person name="Peterson S.W."/>
        </authorList>
    </citation>
    <scope>NUCLEOTIDE SEQUENCE [LARGE SCALE GENOMIC DNA]</scope>
    <source>
        <strain evidence="2 3">USBA 369</strain>
    </source>
</reference>
<proteinExistence type="predicted"/>
<accession>A0A1T4PWL7</accession>
<dbReference type="GO" id="GO:0032259">
    <property type="term" value="P:methylation"/>
    <property type="evidence" value="ECO:0007669"/>
    <property type="project" value="UniProtKB-KW"/>
</dbReference>
<dbReference type="STRING" id="1365950.SAMN05428963_104196"/>
<dbReference type="SUPFAM" id="SSF53335">
    <property type="entry name" value="S-adenosyl-L-methionine-dependent methyltransferases"/>
    <property type="match status" value="1"/>
</dbReference>
<sequence length="253" mass="28829">MLQEFSETSPVMAAERETVVAAPSVASSGILSVPDYLRKIYTWCYLHPKMVPLLDRQLVVQAILWGNANKLIDRALEEFEPGQDVYQPAHAYGTVAPRLAELLGPKGHLDIIDIAPIQIERCHKKLDRFAHVTIRRGDAANPPLRTYDAINCFFLLHEVPDSYKRRIVDGLLGAVKPGGKVVFIDYHRYSPFHPLRPIMWSVFRFLEPFANSLCWSEIRNFASRSDGFEWSKEVYFGGLYQKVVARRIDDAKA</sequence>
<dbReference type="Pfam" id="PF13649">
    <property type="entry name" value="Methyltransf_25"/>
    <property type="match status" value="1"/>
</dbReference>
<keyword evidence="3" id="KW-1185">Reference proteome</keyword>
<dbReference type="GO" id="GO:0008168">
    <property type="term" value="F:methyltransferase activity"/>
    <property type="evidence" value="ECO:0007669"/>
    <property type="project" value="UniProtKB-KW"/>
</dbReference>
<dbReference type="InterPro" id="IPR029063">
    <property type="entry name" value="SAM-dependent_MTases_sf"/>
</dbReference>
<dbReference type="EMBL" id="FUXL01000004">
    <property type="protein sequence ID" value="SJZ95707.1"/>
    <property type="molecule type" value="Genomic_DNA"/>
</dbReference>
<dbReference type="InterPro" id="IPR041698">
    <property type="entry name" value="Methyltransf_25"/>
</dbReference>
<keyword evidence="2" id="KW-0808">Transferase</keyword>
<gene>
    <name evidence="2" type="ORF">SAMN05428963_104196</name>
</gene>
<name>A0A1T4PWL7_9HYPH</name>
<dbReference type="Proteomes" id="UP000190135">
    <property type="component" value="Unassembled WGS sequence"/>
</dbReference>
<evidence type="ECO:0000259" key="1">
    <source>
        <dbReference type="Pfam" id="PF13649"/>
    </source>
</evidence>
<evidence type="ECO:0000313" key="2">
    <source>
        <dbReference type="EMBL" id="SJZ95707.1"/>
    </source>
</evidence>
<evidence type="ECO:0000313" key="3">
    <source>
        <dbReference type="Proteomes" id="UP000190135"/>
    </source>
</evidence>
<dbReference type="NCBIfam" id="NF038261">
    <property type="entry name" value="rhodoquin_RquA"/>
    <property type="match status" value="1"/>
</dbReference>
<protein>
    <submittedName>
        <fullName evidence="2">Ubiquinone/menaquinone biosynthesis C-methylase UbiE</fullName>
    </submittedName>
</protein>
<keyword evidence="2" id="KW-0830">Ubiquinone</keyword>
<dbReference type="Gene3D" id="3.40.50.150">
    <property type="entry name" value="Vaccinia Virus protein VP39"/>
    <property type="match status" value="1"/>
</dbReference>